<keyword evidence="9" id="KW-1185">Reference proteome</keyword>
<evidence type="ECO:0000256" key="2">
    <source>
        <dbReference type="ARBA" id="ARBA00020813"/>
    </source>
</evidence>
<reference evidence="8 9" key="2">
    <citation type="submission" date="2015-05" db="EMBL/GenBank/DDBJ databases">
        <authorList>
            <person name="Morales-Cruz A."/>
            <person name="Amrine K.C."/>
            <person name="Cantu D."/>
        </authorList>
    </citation>
    <scope>NUCLEOTIDE SEQUENCE [LARGE SCALE GENOMIC DNA]</scope>
    <source>
        <strain evidence="8">DA912</strain>
    </source>
</reference>
<dbReference type="STRING" id="1214573.A0A0G2I4H9"/>
<dbReference type="InterPro" id="IPR023580">
    <property type="entry name" value="RNA_pol_su_RPB10"/>
</dbReference>
<accession>A0A0G2I4H9</accession>
<evidence type="ECO:0000256" key="5">
    <source>
        <dbReference type="ARBA" id="ARBA00022833"/>
    </source>
</evidence>
<dbReference type="PANTHER" id="PTHR23431:SF3">
    <property type="entry name" value="DNA-DIRECTED RNA POLYMERASES I, II, AND III SUBUNIT RPABC5"/>
    <property type="match status" value="1"/>
</dbReference>
<organism evidence="8 9">
    <name type="scientific">Diaporthe ampelina</name>
    <dbReference type="NCBI Taxonomy" id="1214573"/>
    <lineage>
        <taxon>Eukaryota</taxon>
        <taxon>Fungi</taxon>
        <taxon>Dikarya</taxon>
        <taxon>Ascomycota</taxon>
        <taxon>Pezizomycotina</taxon>
        <taxon>Sordariomycetes</taxon>
        <taxon>Sordariomycetidae</taxon>
        <taxon>Diaporthales</taxon>
        <taxon>Diaporthaceae</taxon>
        <taxon>Diaporthe</taxon>
    </lineage>
</organism>
<evidence type="ECO:0000256" key="4">
    <source>
        <dbReference type="ARBA" id="ARBA00022723"/>
    </source>
</evidence>
<dbReference type="HAMAP" id="MF_00250">
    <property type="entry name" value="RNApol_arch_Rpo10"/>
    <property type="match status" value="1"/>
</dbReference>
<proteinExistence type="inferred from homology"/>
<evidence type="ECO:0000256" key="7">
    <source>
        <dbReference type="ARBA" id="ARBA00025720"/>
    </source>
</evidence>
<dbReference type="GO" id="GO:0005665">
    <property type="term" value="C:RNA polymerase II, core complex"/>
    <property type="evidence" value="ECO:0007669"/>
    <property type="project" value="UniProtKB-ARBA"/>
</dbReference>
<dbReference type="NCBIfam" id="NF003089">
    <property type="entry name" value="PRK04016.1"/>
    <property type="match status" value="1"/>
</dbReference>
<dbReference type="OrthoDB" id="10258858at2759"/>
<keyword evidence="3 8" id="KW-0240">DNA-directed RNA polymerase</keyword>
<dbReference type="PIRSF" id="PIRSF005653">
    <property type="entry name" value="RNA_pol_N/8_sub"/>
    <property type="match status" value="1"/>
</dbReference>
<keyword evidence="6" id="KW-0804">Transcription</keyword>
<dbReference type="GO" id="GO:0003677">
    <property type="term" value="F:DNA binding"/>
    <property type="evidence" value="ECO:0007669"/>
    <property type="project" value="InterPro"/>
</dbReference>
<sequence>MIIPIRCFSCGKVTGDLWERYLALIDQNVPDGDAMDQLGCKRYCCRRMIMTHVDLIEKLLKYTPDGREVKKSSLAHDNPQ</sequence>
<evidence type="ECO:0000313" key="8">
    <source>
        <dbReference type="EMBL" id="KKY34810.1"/>
    </source>
</evidence>
<gene>
    <name evidence="8" type="ORF">UCDDA912_g05215</name>
</gene>
<dbReference type="InterPro" id="IPR020789">
    <property type="entry name" value="RNA_pol_suN_Zn-BS"/>
</dbReference>
<dbReference type="SUPFAM" id="SSF46924">
    <property type="entry name" value="RNA polymerase subunit RPB10"/>
    <property type="match status" value="1"/>
</dbReference>
<dbReference type="GO" id="GO:0005736">
    <property type="term" value="C:RNA polymerase I complex"/>
    <property type="evidence" value="ECO:0007669"/>
    <property type="project" value="UniProtKB-ARBA"/>
</dbReference>
<keyword evidence="4" id="KW-0479">Metal-binding</keyword>
<dbReference type="AlphaFoldDB" id="A0A0G2I4H9"/>
<evidence type="ECO:0000256" key="6">
    <source>
        <dbReference type="ARBA" id="ARBA00023163"/>
    </source>
</evidence>
<dbReference type="EMBL" id="LCUC01000184">
    <property type="protein sequence ID" value="KKY34810.1"/>
    <property type="molecule type" value="Genomic_DNA"/>
</dbReference>
<dbReference type="GO" id="GO:0006360">
    <property type="term" value="P:transcription by RNA polymerase I"/>
    <property type="evidence" value="ECO:0007669"/>
    <property type="project" value="TreeGrafter"/>
</dbReference>
<dbReference type="Pfam" id="PF01194">
    <property type="entry name" value="RNA_pol_N"/>
    <property type="match status" value="1"/>
</dbReference>
<dbReference type="InterPro" id="IPR000268">
    <property type="entry name" value="RPABC5/Rpb10"/>
</dbReference>
<comment type="caution">
    <text evidence="8">The sequence shown here is derived from an EMBL/GenBank/DDBJ whole genome shotgun (WGS) entry which is preliminary data.</text>
</comment>
<dbReference type="GO" id="GO:0006366">
    <property type="term" value="P:transcription by RNA polymerase II"/>
    <property type="evidence" value="ECO:0007669"/>
    <property type="project" value="TreeGrafter"/>
</dbReference>
<dbReference type="Proteomes" id="UP000034680">
    <property type="component" value="Unassembled WGS sequence"/>
</dbReference>
<reference evidence="8 9" key="1">
    <citation type="submission" date="2015-05" db="EMBL/GenBank/DDBJ databases">
        <title>Distinctive expansion of gene families associated with plant cell wall degradation and secondary metabolism in the genomes of grapevine trunk pathogens.</title>
        <authorList>
            <person name="Lawrence D.P."/>
            <person name="Travadon R."/>
            <person name="Rolshausen P.E."/>
            <person name="Baumgartner K."/>
        </authorList>
    </citation>
    <scope>NUCLEOTIDE SEQUENCE [LARGE SCALE GENOMIC DNA]</scope>
    <source>
        <strain evidence="8">DA912</strain>
    </source>
</reference>
<dbReference type="GO" id="GO:0008270">
    <property type="term" value="F:zinc ion binding"/>
    <property type="evidence" value="ECO:0007669"/>
    <property type="project" value="InterPro"/>
</dbReference>
<dbReference type="FunFam" id="1.10.10.60:FF:000024">
    <property type="entry name" value="DNA-directed RNA polymerases I, II, and III subunit"/>
    <property type="match status" value="1"/>
</dbReference>
<name>A0A0G2I4H9_9PEZI</name>
<comment type="subcellular location">
    <subcellularLocation>
        <location evidence="1">Nucleus</location>
    </subcellularLocation>
</comment>
<dbReference type="GO" id="GO:0042797">
    <property type="term" value="P:tRNA transcription by RNA polymerase III"/>
    <property type="evidence" value="ECO:0007669"/>
    <property type="project" value="TreeGrafter"/>
</dbReference>
<dbReference type="PANTHER" id="PTHR23431">
    <property type="entry name" value="DNA-DIRECTED RNA POLYMERASES I, II, AND III SUBUNIT RPABC5 FAMILY MEMBER"/>
    <property type="match status" value="1"/>
</dbReference>
<evidence type="ECO:0000256" key="3">
    <source>
        <dbReference type="ARBA" id="ARBA00022478"/>
    </source>
</evidence>
<dbReference type="GO" id="GO:0005666">
    <property type="term" value="C:RNA polymerase III complex"/>
    <property type="evidence" value="ECO:0007669"/>
    <property type="project" value="TreeGrafter"/>
</dbReference>
<evidence type="ECO:0000313" key="9">
    <source>
        <dbReference type="Proteomes" id="UP000034680"/>
    </source>
</evidence>
<keyword evidence="5" id="KW-0862">Zinc</keyword>
<dbReference type="Gene3D" id="1.10.10.60">
    <property type="entry name" value="Homeodomain-like"/>
    <property type="match status" value="1"/>
</dbReference>
<dbReference type="PROSITE" id="PS01112">
    <property type="entry name" value="RNA_POL_N_8KD"/>
    <property type="match status" value="1"/>
</dbReference>
<dbReference type="GO" id="GO:0003899">
    <property type="term" value="F:DNA-directed RNA polymerase activity"/>
    <property type="evidence" value="ECO:0007669"/>
    <property type="project" value="InterPro"/>
</dbReference>
<comment type="similarity">
    <text evidence="7">Belongs to the archaeal Rpo10/eukaryotic RPB10 RNA polymerase subunit family.</text>
</comment>
<protein>
    <recommendedName>
        <fullName evidence="2">DNA-directed RNA polymerases I, II, and III subunit RPABC5</fullName>
    </recommendedName>
</protein>
<evidence type="ECO:0000256" key="1">
    <source>
        <dbReference type="ARBA" id="ARBA00004123"/>
    </source>
</evidence>